<name>A0ACB9R032_9MYRT</name>
<dbReference type="Proteomes" id="UP001057402">
    <property type="component" value="Chromosome 4"/>
</dbReference>
<organism evidence="1 2">
    <name type="scientific">Melastoma candidum</name>
    <dbReference type="NCBI Taxonomy" id="119954"/>
    <lineage>
        <taxon>Eukaryota</taxon>
        <taxon>Viridiplantae</taxon>
        <taxon>Streptophyta</taxon>
        <taxon>Embryophyta</taxon>
        <taxon>Tracheophyta</taxon>
        <taxon>Spermatophyta</taxon>
        <taxon>Magnoliopsida</taxon>
        <taxon>eudicotyledons</taxon>
        <taxon>Gunneridae</taxon>
        <taxon>Pentapetalae</taxon>
        <taxon>rosids</taxon>
        <taxon>malvids</taxon>
        <taxon>Myrtales</taxon>
        <taxon>Melastomataceae</taxon>
        <taxon>Melastomatoideae</taxon>
        <taxon>Melastomateae</taxon>
        <taxon>Melastoma</taxon>
    </lineage>
</organism>
<protein>
    <submittedName>
        <fullName evidence="1">Uncharacterized protein</fullName>
    </submittedName>
</protein>
<reference evidence="2" key="1">
    <citation type="journal article" date="2023" name="Front. Plant Sci.">
        <title>Chromosomal-level genome assembly of Melastoma candidum provides insights into trichome evolution.</title>
        <authorList>
            <person name="Zhong Y."/>
            <person name="Wu W."/>
            <person name="Sun C."/>
            <person name="Zou P."/>
            <person name="Liu Y."/>
            <person name="Dai S."/>
            <person name="Zhou R."/>
        </authorList>
    </citation>
    <scope>NUCLEOTIDE SEQUENCE [LARGE SCALE GENOMIC DNA]</scope>
</reference>
<accession>A0ACB9R032</accession>
<keyword evidence="2" id="KW-1185">Reference proteome</keyword>
<proteinExistence type="predicted"/>
<comment type="caution">
    <text evidence="1">The sequence shown here is derived from an EMBL/GenBank/DDBJ whole genome shotgun (WGS) entry which is preliminary data.</text>
</comment>
<evidence type="ECO:0000313" key="2">
    <source>
        <dbReference type="Proteomes" id="UP001057402"/>
    </source>
</evidence>
<gene>
    <name evidence="1" type="ORF">MLD38_010507</name>
</gene>
<dbReference type="EMBL" id="CM042883">
    <property type="protein sequence ID" value="KAI4372253.1"/>
    <property type="molecule type" value="Genomic_DNA"/>
</dbReference>
<evidence type="ECO:0000313" key="1">
    <source>
        <dbReference type="EMBL" id="KAI4372253.1"/>
    </source>
</evidence>
<sequence length="180" mass="20657">MARASFRRTNRRSVHVFVFLIVVSAVGSILGLPLYFRIRGRLAPADSLCRPCLCNCPSRPRVPHHLGKLLQELYADCGGDDPDAREEMQKDLNALLKEQLELTKIIAEESLRRNEAIVKDMKNSAGLYRKEADKCRVGVMTCEEARENAEAKFVLEKKRTAEWERRARERGWVDPSRVYI</sequence>